<feature type="region of interest" description="Disordered" evidence="1">
    <location>
        <begin position="242"/>
        <end position="261"/>
    </location>
</feature>
<dbReference type="STRING" id="8496.A0A151PBS5"/>
<dbReference type="AlphaFoldDB" id="A0A151PBS5"/>
<dbReference type="Proteomes" id="UP000050525">
    <property type="component" value="Unassembled WGS sequence"/>
</dbReference>
<sequence>MCMYTHARASQAAWWTAAPSRFFYFKFLGCTEKNRTAMFRNSLKMLLTGGKSNRKNRSSDGGNEEPPDRRQASVDSRQSRSGQGTSTENDCAFEPDYAIPPLPMTEGMQHIRIMEGMSRSLPSSPLLTHQSISVRLQPVKKLTAPLRKAKFVESPRIPESELGSPTLTSAQKLDVDAYCPGETEQELGPPPSVDEAANTLMTRLGFLLGEKVTEVQPGPQYSMEVQDENQTSAVTQRISPCSTLTSSTASPPANSPCSTLPPVSTNVTSKDCNYGAVTSPTSTLESRDSGIIATLTSYSENVERTKYGGESSKELGSGGNMKPWQSQKSSMDSCLYRVDENMTASTYSLNKIPERNLETVLSQSVQSIPLYLMPRPNSVAATSSAHLEDLAYLDEQRHTPLRTSLRMPRQSMAGARTQQDLRGKLQMENLCAVRSGCQWCP</sequence>
<feature type="region of interest" description="Disordered" evidence="1">
    <location>
        <begin position="49"/>
        <end position="99"/>
    </location>
</feature>
<comment type="caution">
    <text evidence="2">The sequence shown here is derived from an EMBL/GenBank/DDBJ whole genome shotgun (WGS) entry which is preliminary data.</text>
</comment>
<feature type="compositionally biased region" description="Polar residues" evidence="1">
    <location>
        <begin position="73"/>
        <end position="89"/>
    </location>
</feature>
<organism evidence="2 3">
    <name type="scientific">Alligator mississippiensis</name>
    <name type="common">American alligator</name>
    <dbReference type="NCBI Taxonomy" id="8496"/>
    <lineage>
        <taxon>Eukaryota</taxon>
        <taxon>Metazoa</taxon>
        <taxon>Chordata</taxon>
        <taxon>Craniata</taxon>
        <taxon>Vertebrata</taxon>
        <taxon>Euteleostomi</taxon>
        <taxon>Archelosauria</taxon>
        <taxon>Archosauria</taxon>
        <taxon>Crocodylia</taxon>
        <taxon>Alligatoridae</taxon>
        <taxon>Alligatorinae</taxon>
        <taxon>Alligator</taxon>
    </lineage>
</organism>
<name>A0A151PBS5_ALLMI</name>
<feature type="region of interest" description="Disordered" evidence="1">
    <location>
        <begin position="305"/>
        <end position="326"/>
    </location>
</feature>
<accession>A0A151PBS5</accession>
<gene>
    <name evidence="2" type="ORF">Y1Q_0018326</name>
</gene>
<keyword evidence="3" id="KW-1185">Reference proteome</keyword>
<feature type="compositionally biased region" description="Low complexity" evidence="1">
    <location>
        <begin position="242"/>
        <end position="258"/>
    </location>
</feature>
<evidence type="ECO:0000256" key="1">
    <source>
        <dbReference type="SAM" id="MobiDB-lite"/>
    </source>
</evidence>
<proteinExistence type="predicted"/>
<protein>
    <submittedName>
        <fullName evidence="2">Uncharacterized protein</fullName>
    </submittedName>
</protein>
<reference evidence="2 3" key="1">
    <citation type="journal article" date="2012" name="Genome Biol.">
        <title>Sequencing three crocodilian genomes to illuminate the evolution of archosaurs and amniotes.</title>
        <authorList>
            <person name="St John J.A."/>
            <person name="Braun E.L."/>
            <person name="Isberg S.R."/>
            <person name="Miles L.G."/>
            <person name="Chong A.Y."/>
            <person name="Gongora J."/>
            <person name="Dalzell P."/>
            <person name="Moran C."/>
            <person name="Bed'hom B."/>
            <person name="Abzhanov A."/>
            <person name="Burgess S.C."/>
            <person name="Cooksey A.M."/>
            <person name="Castoe T.A."/>
            <person name="Crawford N.G."/>
            <person name="Densmore L.D."/>
            <person name="Drew J.C."/>
            <person name="Edwards S.V."/>
            <person name="Faircloth B.C."/>
            <person name="Fujita M.K."/>
            <person name="Greenwold M.J."/>
            <person name="Hoffmann F.G."/>
            <person name="Howard J.M."/>
            <person name="Iguchi T."/>
            <person name="Janes D.E."/>
            <person name="Khan S.Y."/>
            <person name="Kohno S."/>
            <person name="de Koning A.J."/>
            <person name="Lance S.L."/>
            <person name="McCarthy F.M."/>
            <person name="McCormack J.E."/>
            <person name="Merchant M.E."/>
            <person name="Peterson D.G."/>
            <person name="Pollock D.D."/>
            <person name="Pourmand N."/>
            <person name="Raney B.J."/>
            <person name="Roessler K.A."/>
            <person name="Sanford J.R."/>
            <person name="Sawyer R.H."/>
            <person name="Schmidt C.J."/>
            <person name="Triplett E.W."/>
            <person name="Tuberville T.D."/>
            <person name="Venegas-Anaya M."/>
            <person name="Howard J.T."/>
            <person name="Jarvis E.D."/>
            <person name="Guillette L.J.Jr."/>
            <person name="Glenn T.C."/>
            <person name="Green R.E."/>
            <person name="Ray D.A."/>
        </authorList>
    </citation>
    <scope>NUCLEOTIDE SEQUENCE [LARGE SCALE GENOMIC DNA]</scope>
    <source>
        <strain evidence="2">KSC_2009_1</strain>
    </source>
</reference>
<evidence type="ECO:0000313" key="2">
    <source>
        <dbReference type="EMBL" id="KYO46531.1"/>
    </source>
</evidence>
<dbReference type="EMBL" id="AKHW03000499">
    <property type="protein sequence ID" value="KYO46531.1"/>
    <property type="molecule type" value="Genomic_DNA"/>
</dbReference>
<evidence type="ECO:0000313" key="3">
    <source>
        <dbReference type="Proteomes" id="UP000050525"/>
    </source>
</evidence>